<name>A0A8H4PJV2_9HYPO</name>
<evidence type="ECO:0000313" key="4">
    <source>
        <dbReference type="EMBL" id="KAF4466037.1"/>
    </source>
</evidence>
<feature type="domain" description="CHAT" evidence="3">
    <location>
        <begin position="186"/>
        <end position="382"/>
    </location>
</feature>
<feature type="transmembrane region" description="Helical" evidence="2">
    <location>
        <begin position="443"/>
        <end position="460"/>
    </location>
</feature>
<protein>
    <recommendedName>
        <fullName evidence="3">CHAT domain-containing protein</fullName>
    </recommendedName>
</protein>
<dbReference type="InterPro" id="IPR024983">
    <property type="entry name" value="CHAT_dom"/>
</dbReference>
<keyword evidence="2" id="KW-0472">Membrane</keyword>
<dbReference type="EMBL" id="JAADYS010000938">
    <property type="protein sequence ID" value="KAF4466037.1"/>
    <property type="molecule type" value="Genomic_DNA"/>
</dbReference>
<keyword evidence="2" id="KW-0812">Transmembrane</keyword>
<evidence type="ECO:0000313" key="5">
    <source>
        <dbReference type="Proteomes" id="UP000554235"/>
    </source>
</evidence>
<gene>
    <name evidence="4" type="ORF">FALBO_7109</name>
</gene>
<organism evidence="4 5">
    <name type="scientific">Fusarium albosuccineum</name>
    <dbReference type="NCBI Taxonomy" id="1237068"/>
    <lineage>
        <taxon>Eukaryota</taxon>
        <taxon>Fungi</taxon>
        <taxon>Dikarya</taxon>
        <taxon>Ascomycota</taxon>
        <taxon>Pezizomycotina</taxon>
        <taxon>Sordariomycetes</taxon>
        <taxon>Hypocreomycetidae</taxon>
        <taxon>Hypocreales</taxon>
        <taxon>Nectriaceae</taxon>
        <taxon>Fusarium</taxon>
        <taxon>Fusarium decemcellulare species complex</taxon>
    </lineage>
</organism>
<evidence type="ECO:0000259" key="3">
    <source>
        <dbReference type="Pfam" id="PF12770"/>
    </source>
</evidence>
<proteinExistence type="predicted"/>
<dbReference type="Pfam" id="PF12770">
    <property type="entry name" value="CHAT"/>
    <property type="match status" value="1"/>
</dbReference>
<evidence type="ECO:0000256" key="1">
    <source>
        <dbReference type="SAM" id="MobiDB-lite"/>
    </source>
</evidence>
<evidence type="ECO:0000256" key="2">
    <source>
        <dbReference type="SAM" id="Phobius"/>
    </source>
</evidence>
<accession>A0A8H4PJV2</accession>
<feature type="transmembrane region" description="Helical" evidence="2">
    <location>
        <begin position="465"/>
        <end position="483"/>
    </location>
</feature>
<dbReference type="OrthoDB" id="5106606at2759"/>
<keyword evidence="2" id="KW-1133">Transmembrane helix</keyword>
<reference evidence="4 5" key="1">
    <citation type="submission" date="2020-01" db="EMBL/GenBank/DDBJ databases">
        <title>Identification and distribution of gene clusters putatively required for synthesis of sphingolipid metabolism inhibitors in phylogenetically diverse species of the filamentous fungus Fusarium.</title>
        <authorList>
            <person name="Kim H.-S."/>
            <person name="Busman M."/>
            <person name="Brown D.W."/>
            <person name="Divon H."/>
            <person name="Uhlig S."/>
            <person name="Proctor R.H."/>
        </authorList>
    </citation>
    <scope>NUCLEOTIDE SEQUENCE [LARGE SCALE GENOMIC DNA]</scope>
    <source>
        <strain evidence="4 5">NRRL 20459</strain>
    </source>
</reference>
<feature type="region of interest" description="Disordered" evidence="1">
    <location>
        <begin position="64"/>
        <end position="96"/>
    </location>
</feature>
<dbReference type="Proteomes" id="UP000554235">
    <property type="component" value="Unassembled WGS sequence"/>
</dbReference>
<keyword evidence="5" id="KW-1185">Reference proteome</keyword>
<dbReference type="AlphaFoldDB" id="A0A8H4PJV2"/>
<sequence>MMPVTKVNICVITSLEPKDGHRRWRVKIKETAGNEERPAREIDLKDPFSIKEYEDYETRIKRNFQPSKKSLSKNSGPNAPTDNNRGFLPSTSSSSNLQTYKRNLHRLLRLDKLRKRGGIVKISIGEDLDPADRNNAAFHSIHGLLWEILEEYNERGIIVTRWITGIGNHSLPAGLRSVTQPIRLLLIVSRSLQQRGNGSFHDVQSVVYDTLYALVKLLRDHNRHDRLSIDMVRPGTLAKLEEYLENGKKYDMVHIDTHGFVEEDGTPQILFAKPDYFPASKSEEQLLNSTTFDYTPASDVAALLKRYNITVAVFSSCQSAYTQRKSLSSSMCHVFAKHGICAITGMNFSVLSKTAEAYYAGFYSSLVLHGRTFRSAAIHGRDKLWEQKGRRLSGDKHETWPTVATYFAAHSLDKTDSIPRLGDHRFASDEGLCPSATPRNRCLLTLLVVVLGFGAFRLPISTMKAVLGMALALFIAYTLWPWASSEVLPLTDFMAFKEGMENQGLKHSVGLMAFEDRLKCLNKLFIQIDEMPPDWKKEEKRLLALRDQWLTTNSADVVQIVPASDFQPSWLRLPKFRRSCVSAKGSRVVLIITELEDIIKRNKPLNMNAINQMNTYIREMEHRHRSNLYLIFMSHESIGWQDIKLDREDYSWLGAQPFRSLPGFITFKKMAKV</sequence>
<comment type="caution">
    <text evidence="4">The sequence shown here is derived from an EMBL/GenBank/DDBJ whole genome shotgun (WGS) entry which is preliminary data.</text>
</comment>